<dbReference type="InterPro" id="IPR007138">
    <property type="entry name" value="ABM_dom"/>
</dbReference>
<keyword evidence="3" id="KW-1185">Reference proteome</keyword>
<protein>
    <recommendedName>
        <fullName evidence="1">ABM domain-containing protein</fullName>
    </recommendedName>
</protein>
<dbReference type="Proteomes" id="UP000241507">
    <property type="component" value="Chromosome"/>
</dbReference>
<sequence length="100" mass="11846">MIARQWTCELKPDKNLEYENFLKEEILPELSALKGFHGASIKKNISGNEYMFTSEWENLESIKAFAGENISRAVVKEKAQQMMVRFDKEVKHYEIRYRQI</sequence>
<dbReference type="Pfam" id="PF03992">
    <property type="entry name" value="ABM"/>
    <property type="match status" value="1"/>
</dbReference>
<gene>
    <name evidence="2" type="ORF">C7S20_05075</name>
</gene>
<evidence type="ECO:0000313" key="3">
    <source>
        <dbReference type="Proteomes" id="UP000241507"/>
    </source>
</evidence>
<name>A0A2R3Z346_9FLAO</name>
<reference evidence="3" key="1">
    <citation type="submission" date="2018-03" db="EMBL/GenBank/DDBJ databases">
        <title>Gramella fulva sp. nov., isolated from a dry surface of tidal flat.</title>
        <authorList>
            <person name="Hwang S.H."/>
            <person name="Hwang W.M."/>
            <person name="Kang K."/>
            <person name="Ahn T.-Y."/>
        </authorList>
    </citation>
    <scope>NUCLEOTIDE SEQUENCE [LARGE SCALE GENOMIC DNA]</scope>
    <source>
        <strain evidence="3">SH35</strain>
    </source>
</reference>
<dbReference type="Gene3D" id="3.30.70.100">
    <property type="match status" value="1"/>
</dbReference>
<proteinExistence type="predicted"/>
<feature type="domain" description="ABM" evidence="1">
    <location>
        <begin position="1"/>
        <end position="75"/>
    </location>
</feature>
<evidence type="ECO:0000313" key="2">
    <source>
        <dbReference type="EMBL" id="AVR44686.1"/>
    </source>
</evidence>
<evidence type="ECO:0000259" key="1">
    <source>
        <dbReference type="Pfam" id="PF03992"/>
    </source>
</evidence>
<dbReference type="KEGG" id="grs:C7S20_05075"/>
<dbReference type="RefSeq" id="WP_107011464.1">
    <property type="nucleotide sequence ID" value="NZ_CP028136.1"/>
</dbReference>
<dbReference type="EMBL" id="CP028136">
    <property type="protein sequence ID" value="AVR44686.1"/>
    <property type="molecule type" value="Genomic_DNA"/>
</dbReference>
<dbReference type="SUPFAM" id="SSF54909">
    <property type="entry name" value="Dimeric alpha+beta barrel"/>
    <property type="match status" value="1"/>
</dbReference>
<organism evidence="2 3">
    <name type="scientific">Christiangramia fulva</name>
    <dbReference type="NCBI Taxonomy" id="2126553"/>
    <lineage>
        <taxon>Bacteria</taxon>
        <taxon>Pseudomonadati</taxon>
        <taxon>Bacteroidota</taxon>
        <taxon>Flavobacteriia</taxon>
        <taxon>Flavobacteriales</taxon>
        <taxon>Flavobacteriaceae</taxon>
        <taxon>Christiangramia</taxon>
    </lineage>
</organism>
<dbReference type="AlphaFoldDB" id="A0A2R3Z346"/>
<accession>A0A2R3Z346</accession>
<dbReference type="OrthoDB" id="165208at2"/>
<dbReference type="InterPro" id="IPR011008">
    <property type="entry name" value="Dimeric_a/b-barrel"/>
</dbReference>